<organism evidence="1 2">
    <name type="scientific">Panagrolaimus sp. PS1159</name>
    <dbReference type="NCBI Taxonomy" id="55785"/>
    <lineage>
        <taxon>Eukaryota</taxon>
        <taxon>Metazoa</taxon>
        <taxon>Ecdysozoa</taxon>
        <taxon>Nematoda</taxon>
        <taxon>Chromadorea</taxon>
        <taxon>Rhabditida</taxon>
        <taxon>Tylenchina</taxon>
        <taxon>Panagrolaimomorpha</taxon>
        <taxon>Panagrolaimoidea</taxon>
        <taxon>Panagrolaimidae</taxon>
        <taxon>Panagrolaimus</taxon>
    </lineage>
</organism>
<accession>A0AC35GPF0</accession>
<dbReference type="WBParaSite" id="PS1159_v2.g726.t1">
    <property type="protein sequence ID" value="PS1159_v2.g726.t1"/>
    <property type="gene ID" value="PS1159_v2.g726"/>
</dbReference>
<evidence type="ECO:0000313" key="2">
    <source>
        <dbReference type="WBParaSite" id="PS1159_v2.g726.t1"/>
    </source>
</evidence>
<evidence type="ECO:0000313" key="1">
    <source>
        <dbReference type="Proteomes" id="UP000887580"/>
    </source>
</evidence>
<dbReference type="Proteomes" id="UP000887580">
    <property type="component" value="Unplaced"/>
</dbReference>
<proteinExistence type="predicted"/>
<name>A0AC35GPF0_9BILA</name>
<reference evidence="2" key="1">
    <citation type="submission" date="2022-11" db="UniProtKB">
        <authorList>
            <consortium name="WormBaseParasite"/>
        </authorList>
    </citation>
    <scope>IDENTIFICATION</scope>
</reference>
<sequence>MATKNCSSLLLKDNNKSIVVRADGKYSNLNLNQNHHFSSNAISKHSKIVVTENKKISHSDLDDSQTIKNSWQKSKKELSQNFPKDSSKKGDILKKGKNSSANNSSTLSLHIAAYENSAEASSNFIDEAKESLKQNSDGLIRENVQPVFIGSTSVIQKTFEFPRQQETEEATTPEVAQYRASQRLLHSNQHSETTVTHIDESYKTMSTTTDTNQVNFSLAWMQTTPLRIDKGSFHRGSDSDDLSKMEMIAPVFAKHRYGREDILAMMQKSTRPPDGLRKCQFFVEESQLPIIFSILNETEMRLQQNINSSKALSLLTHQERQAINGAGNNSQPSSPWATANSNKTAKPGSRWSALTSNDSPSGGSGYVIAGMPRGGGTAGGRGGEIVGINARGRFDSSRGGFTSGARSRLHSTSDAGGFLSSVFCEDVRTPSPQHYNVIITDVNDKILTSIGINNQQPNLQRIDFPPQVFPIRGCLFGTRLMVPIACSLAQAGKPVYRVWFLTDTGSPTTFLSEETINVLLGGDNMPAFVYCYMQKEHIKVACWLSNKEKFDGVNLLGMDAMQELQTSNISIEWGGDKTVVLS</sequence>
<protein>
    <submittedName>
        <fullName evidence="2">Uncharacterized protein</fullName>
    </submittedName>
</protein>